<gene>
    <name evidence="1" type="ORF">BAA01_16665</name>
</gene>
<dbReference type="AlphaFoldDB" id="A0A1Y3PI70"/>
<dbReference type="Proteomes" id="UP000196475">
    <property type="component" value="Unassembled WGS sequence"/>
</dbReference>
<comment type="caution">
    <text evidence="1">The sequence shown here is derived from an EMBL/GenBank/DDBJ whole genome shotgun (WGS) entry which is preliminary data.</text>
</comment>
<protein>
    <recommendedName>
        <fullName evidence="3">Thioredoxin</fullName>
    </recommendedName>
</protein>
<reference evidence="2" key="1">
    <citation type="submission" date="2016-06" db="EMBL/GenBank/DDBJ databases">
        <authorList>
            <person name="Nascimento L."/>
            <person name="Pereira R.V."/>
            <person name="Martins L.F."/>
            <person name="Quaggio R.B."/>
            <person name="Silva A.M."/>
            <person name="Setubal J.C."/>
        </authorList>
    </citation>
    <scope>NUCLEOTIDE SEQUENCE [LARGE SCALE GENOMIC DNA]</scope>
</reference>
<name>A0A1Y3PI70_9BACI</name>
<sequence>MTLRASRIELPDAIAAIEYYYQMGWTDGLPVIPPTEERVQEMLDMVDMAPDTVIGAIPERNRVFTAELVAINAVMAGCLPAYFPVVVAAVSAMCDPAFGLHGPSASTHGPAILIIVNGPVAQAIGMNAGQNLFGPGNRANATIGRAIRLFLINAGGSREFDRSTLGHPGKYTYCIAEREDTAWEPLHVQRGYDRDVSTVTVFAAEGPNQINNHFALNAENILRTLADRMSGLGTFNMGGQAEMAVVLCPEHYHTLHEQGWNKRTVQEFLYEHAARPLSDLKKGGYLEQPVQPEDEHTLVRAVQSPEDILLLVAGGDAGRFSACIPGWFGTSISRAVTKAIREATCGT</sequence>
<dbReference type="EMBL" id="LZRT01000080">
    <property type="protein sequence ID" value="OUM87041.1"/>
    <property type="molecule type" value="Genomic_DNA"/>
</dbReference>
<evidence type="ECO:0000313" key="2">
    <source>
        <dbReference type="Proteomes" id="UP000196475"/>
    </source>
</evidence>
<accession>A0A1Y3PI70</accession>
<evidence type="ECO:0000313" key="1">
    <source>
        <dbReference type="EMBL" id="OUM87041.1"/>
    </source>
</evidence>
<evidence type="ECO:0008006" key="3">
    <source>
        <dbReference type="Google" id="ProtNLM"/>
    </source>
</evidence>
<proteinExistence type="predicted"/>
<organism evidence="1 2">
    <name type="scientific">Bacillus thermozeamaize</name>
    <dbReference type="NCBI Taxonomy" id="230954"/>
    <lineage>
        <taxon>Bacteria</taxon>
        <taxon>Bacillati</taxon>
        <taxon>Bacillota</taxon>
        <taxon>Bacilli</taxon>
        <taxon>Bacillales</taxon>
        <taxon>Bacillaceae</taxon>
        <taxon>Bacillus</taxon>
    </lineage>
</organism>